<protein>
    <submittedName>
        <fullName evidence="6">Cytosolic Fe-S cluster assembly factor nar1</fullName>
    </submittedName>
</protein>
<dbReference type="Gene3D" id="3.40.50.1780">
    <property type="match status" value="1"/>
</dbReference>
<proteinExistence type="inferred from homology"/>
<keyword evidence="3" id="KW-0411">Iron-sulfur</keyword>
<name>A0ABR1KA83_9AGAR</name>
<sequence>MTFSGALTLTDLNDFITPSQACIKPVEEIKPKNGQKEKEPGAAASEIMIDGSGAYYEVSQDGGGTSGAGRRLEQAQISLNDCLACSGCITSAESVLITLQSHEEVLKFLESNSKEEEAKRKIPVVSIAPQALASLAAAVSASSSSSAPITAQQILRRLRVFLKQTLGFAHVFDTTFARELALREHVKEFLERRDKARRQAESGKENQEPSGQGHFLPMLASACPGWICYAEKTHAEMIPFIANTKSPQQIMGTLVKEWMGKKWGKRPDDIYHVCVMPCYDKKLEASRSDFYNELYSTRDVDCVVTTGELDVVLRDKGWDLSIPVDGEMDIEHELLPELITHPGTSSGSYLHAIINHLKKISEKPLEISVKQIRNADYEEYELREEGGRVVFKGAKCYGFRNLQNVVRKVGRESGVRVGMGAAGKLGGRVMRKKDKEEGQNQRIEYIEVMACPSGCVNGGGQLKAVGGGEWGEGEVRWGNREWTKRVEEMYWSSGNDAEQSSELLREIDEAELGLRTSYRAVESNVVGLAVKW</sequence>
<evidence type="ECO:0000256" key="2">
    <source>
        <dbReference type="ARBA" id="ARBA00022485"/>
    </source>
</evidence>
<keyword evidence="2" id="KW-0408">Iron</keyword>
<comment type="similarity">
    <text evidence="1">Belongs to the NARF family.</text>
</comment>
<reference evidence="6 7" key="1">
    <citation type="submission" date="2024-01" db="EMBL/GenBank/DDBJ databases">
        <title>A draft genome for the cacao thread blight pathogen Marasmiellus scandens.</title>
        <authorList>
            <person name="Baruah I.K."/>
            <person name="Leung J."/>
            <person name="Bukari Y."/>
            <person name="Amoako-Attah I."/>
            <person name="Meinhardt L.W."/>
            <person name="Bailey B.A."/>
            <person name="Cohen S.P."/>
        </authorList>
    </citation>
    <scope>NUCLEOTIDE SEQUENCE [LARGE SCALE GENOMIC DNA]</scope>
    <source>
        <strain evidence="6 7">GH-19</strain>
    </source>
</reference>
<dbReference type="Gene3D" id="3.40.950.10">
    <property type="entry name" value="Fe-only Hydrogenase (Larger Subunit), Chain L, domain 3"/>
    <property type="match status" value="1"/>
</dbReference>
<keyword evidence="7" id="KW-1185">Reference proteome</keyword>
<dbReference type="InterPro" id="IPR050340">
    <property type="entry name" value="Cytosolic_Fe-S_CAF"/>
</dbReference>
<keyword evidence="2" id="KW-0004">4Fe-4S</keyword>
<dbReference type="EMBL" id="JBANRG010000001">
    <property type="protein sequence ID" value="KAK7472578.1"/>
    <property type="molecule type" value="Genomic_DNA"/>
</dbReference>
<organism evidence="6 7">
    <name type="scientific">Marasmiellus scandens</name>
    <dbReference type="NCBI Taxonomy" id="2682957"/>
    <lineage>
        <taxon>Eukaryota</taxon>
        <taxon>Fungi</taxon>
        <taxon>Dikarya</taxon>
        <taxon>Basidiomycota</taxon>
        <taxon>Agaricomycotina</taxon>
        <taxon>Agaricomycetes</taxon>
        <taxon>Agaricomycetidae</taxon>
        <taxon>Agaricales</taxon>
        <taxon>Marasmiineae</taxon>
        <taxon>Omphalotaceae</taxon>
        <taxon>Marasmiellus</taxon>
    </lineage>
</organism>
<accession>A0ABR1KA83</accession>
<evidence type="ECO:0000256" key="3">
    <source>
        <dbReference type="ARBA" id="ARBA00023014"/>
    </source>
</evidence>
<feature type="compositionally biased region" description="Basic and acidic residues" evidence="4">
    <location>
        <begin position="193"/>
        <end position="207"/>
    </location>
</feature>
<evidence type="ECO:0000259" key="5">
    <source>
        <dbReference type="Pfam" id="PF02906"/>
    </source>
</evidence>
<comment type="caution">
    <text evidence="6">The sequence shown here is derived from an EMBL/GenBank/DDBJ whole genome shotgun (WGS) entry which is preliminary data.</text>
</comment>
<dbReference type="SUPFAM" id="SSF53920">
    <property type="entry name" value="Fe-only hydrogenase"/>
    <property type="match status" value="1"/>
</dbReference>
<gene>
    <name evidence="6" type="primary">NAR1</name>
    <name evidence="6" type="ORF">VKT23_000691</name>
</gene>
<feature type="domain" description="Iron hydrogenase large subunit C-terminal" evidence="5">
    <location>
        <begin position="132"/>
        <end position="459"/>
    </location>
</feature>
<feature type="region of interest" description="Disordered" evidence="4">
    <location>
        <begin position="193"/>
        <end position="213"/>
    </location>
</feature>
<dbReference type="PANTHER" id="PTHR11615">
    <property type="entry name" value="NITRATE, FORMATE, IRON DEHYDROGENASE"/>
    <property type="match status" value="1"/>
</dbReference>
<evidence type="ECO:0000256" key="4">
    <source>
        <dbReference type="SAM" id="MobiDB-lite"/>
    </source>
</evidence>
<keyword evidence="2" id="KW-0479">Metal-binding</keyword>
<dbReference type="Proteomes" id="UP001498398">
    <property type="component" value="Unassembled WGS sequence"/>
</dbReference>
<dbReference type="Pfam" id="PF02906">
    <property type="entry name" value="Fe_hyd_lg_C"/>
    <property type="match status" value="1"/>
</dbReference>
<evidence type="ECO:0000313" key="7">
    <source>
        <dbReference type="Proteomes" id="UP001498398"/>
    </source>
</evidence>
<evidence type="ECO:0000256" key="1">
    <source>
        <dbReference type="ARBA" id="ARBA00006596"/>
    </source>
</evidence>
<evidence type="ECO:0000313" key="6">
    <source>
        <dbReference type="EMBL" id="KAK7472578.1"/>
    </source>
</evidence>
<dbReference type="InterPro" id="IPR009016">
    <property type="entry name" value="Fe_hydrogenase"/>
</dbReference>
<dbReference type="InterPro" id="IPR004108">
    <property type="entry name" value="Fe_hydrogenase_lsu_C"/>
</dbReference>